<evidence type="ECO:0000256" key="2">
    <source>
        <dbReference type="ARBA" id="ARBA00008109"/>
    </source>
</evidence>
<comment type="cofactor">
    <cofactor evidence="14">
        <name>Mg(2+)</name>
        <dbReference type="ChEBI" id="CHEBI:18420"/>
    </cofactor>
</comment>
<feature type="binding site" evidence="13">
    <location>
        <position position="599"/>
    </location>
    <ligand>
        <name>ATP</name>
        <dbReference type="ChEBI" id="CHEBI:30616"/>
    </ligand>
</feature>
<feature type="transmembrane region" description="Helical" evidence="15">
    <location>
        <begin position="1049"/>
        <end position="1068"/>
    </location>
</feature>
<evidence type="ECO:0000256" key="14">
    <source>
        <dbReference type="PIRSR" id="PIRSR606539-3"/>
    </source>
</evidence>
<feature type="binding site" evidence="14">
    <location>
        <position position="845"/>
    </location>
    <ligand>
        <name>Mg(2+)</name>
        <dbReference type="ChEBI" id="CHEBI:18420"/>
    </ligand>
</feature>
<dbReference type="CDD" id="cd02073">
    <property type="entry name" value="P-type_ATPase_APLT_Dnf-like"/>
    <property type="match status" value="1"/>
</dbReference>
<dbReference type="SUPFAM" id="SSF56784">
    <property type="entry name" value="HAD-like"/>
    <property type="match status" value="1"/>
</dbReference>
<dbReference type="InterPro" id="IPR036412">
    <property type="entry name" value="HAD-like_sf"/>
</dbReference>
<dbReference type="SUPFAM" id="SSF81653">
    <property type="entry name" value="Calcium ATPase, transduction domain A"/>
    <property type="match status" value="1"/>
</dbReference>
<accession>A0AAV9BXI0</accession>
<feature type="binding site" evidence="13">
    <location>
        <position position="716"/>
    </location>
    <ligand>
        <name>ATP</name>
        <dbReference type="ChEBI" id="CHEBI:30616"/>
    </ligand>
</feature>
<evidence type="ECO:0000259" key="16">
    <source>
        <dbReference type="Pfam" id="PF16209"/>
    </source>
</evidence>
<feature type="transmembrane region" description="Helical" evidence="15">
    <location>
        <begin position="361"/>
        <end position="384"/>
    </location>
</feature>
<feature type="domain" description="P-type ATPase N-terminal" evidence="16">
    <location>
        <begin position="50"/>
        <end position="111"/>
    </location>
</feature>
<feature type="transmembrane region" description="Helical" evidence="15">
    <location>
        <begin position="981"/>
        <end position="1002"/>
    </location>
</feature>
<evidence type="ECO:0000256" key="4">
    <source>
        <dbReference type="ARBA" id="ARBA00022723"/>
    </source>
</evidence>
<feature type="transmembrane region" description="Helical" evidence="15">
    <location>
        <begin position="114"/>
        <end position="131"/>
    </location>
</feature>
<protein>
    <recommendedName>
        <fullName evidence="15">Phospholipid-transporting ATPase</fullName>
        <ecNumber evidence="15">7.6.2.1</ecNumber>
    </recommendedName>
</protein>
<evidence type="ECO:0000256" key="12">
    <source>
        <dbReference type="PIRSR" id="PIRSR606539-1"/>
    </source>
</evidence>
<evidence type="ECO:0000256" key="10">
    <source>
        <dbReference type="ARBA" id="ARBA00023136"/>
    </source>
</evidence>
<feature type="binding site" evidence="13">
    <location>
        <position position="715"/>
    </location>
    <ligand>
        <name>ATP</name>
        <dbReference type="ChEBI" id="CHEBI:30616"/>
    </ligand>
</feature>
<dbReference type="PROSITE" id="PS00154">
    <property type="entry name" value="ATPASE_E1_E2"/>
    <property type="match status" value="1"/>
</dbReference>
<feature type="binding site" evidence="13">
    <location>
        <position position="844"/>
    </location>
    <ligand>
        <name>ATP</name>
        <dbReference type="ChEBI" id="CHEBI:30616"/>
    </ligand>
</feature>
<feature type="transmembrane region" description="Helical" evidence="15">
    <location>
        <begin position="899"/>
        <end position="919"/>
    </location>
</feature>
<feature type="domain" description="P-type ATPase C-terminal" evidence="17">
    <location>
        <begin position="867"/>
        <end position="1116"/>
    </location>
</feature>
<evidence type="ECO:0000256" key="5">
    <source>
        <dbReference type="ARBA" id="ARBA00022741"/>
    </source>
</evidence>
<dbReference type="FunFam" id="2.70.150.10:FF:000023">
    <property type="entry name" value="Phospholipid-transporting ATPase"/>
    <property type="match status" value="1"/>
</dbReference>
<keyword evidence="8 15" id="KW-1278">Translocase</keyword>
<dbReference type="Gene3D" id="3.40.1110.10">
    <property type="entry name" value="Calcium-transporting ATPase, cytoplasmic domain N"/>
    <property type="match status" value="1"/>
</dbReference>
<evidence type="ECO:0000256" key="11">
    <source>
        <dbReference type="ARBA" id="ARBA00034036"/>
    </source>
</evidence>
<evidence type="ECO:0000256" key="3">
    <source>
        <dbReference type="ARBA" id="ARBA00022692"/>
    </source>
</evidence>
<gene>
    <name evidence="18" type="ORF">QJS04_geneDACA021242</name>
</gene>
<feature type="active site" description="4-aspartylphosphate intermediate" evidence="12">
    <location>
        <position position="430"/>
    </location>
</feature>
<dbReference type="FunFam" id="3.40.50.1000:FF:000014">
    <property type="entry name" value="Phospholipid-transporting ATPase"/>
    <property type="match status" value="1"/>
</dbReference>
<keyword evidence="19" id="KW-1185">Reference proteome</keyword>
<evidence type="ECO:0000256" key="1">
    <source>
        <dbReference type="ARBA" id="ARBA00004141"/>
    </source>
</evidence>
<evidence type="ECO:0000256" key="15">
    <source>
        <dbReference type="RuleBase" id="RU362033"/>
    </source>
</evidence>
<dbReference type="InterPro" id="IPR044492">
    <property type="entry name" value="P_typ_ATPase_HD_dom"/>
</dbReference>
<evidence type="ECO:0000256" key="7">
    <source>
        <dbReference type="ARBA" id="ARBA00022842"/>
    </source>
</evidence>
<evidence type="ECO:0000256" key="6">
    <source>
        <dbReference type="ARBA" id="ARBA00022840"/>
    </source>
</evidence>
<dbReference type="InterPro" id="IPR032631">
    <property type="entry name" value="P-type_ATPase_N"/>
</dbReference>
<dbReference type="GO" id="GO:0045332">
    <property type="term" value="P:phospholipid translocation"/>
    <property type="evidence" value="ECO:0007669"/>
    <property type="project" value="TreeGrafter"/>
</dbReference>
<dbReference type="PANTHER" id="PTHR24092">
    <property type="entry name" value="PROBABLE PHOSPHOLIPID-TRANSPORTING ATPASE"/>
    <property type="match status" value="1"/>
</dbReference>
<keyword evidence="9 15" id="KW-1133">Transmembrane helix</keyword>
<dbReference type="GO" id="GO:0005524">
    <property type="term" value="F:ATP binding"/>
    <property type="evidence" value="ECO:0007669"/>
    <property type="project" value="UniProtKB-UniRule"/>
</dbReference>
<feature type="binding site" evidence="13">
    <location>
        <position position="845"/>
    </location>
    <ligand>
        <name>ATP</name>
        <dbReference type="ChEBI" id="CHEBI:30616"/>
    </ligand>
</feature>
<dbReference type="FunFam" id="3.40.1110.10:FF:000146">
    <property type="entry name" value="Phospholipid-transporting ATPase"/>
    <property type="match status" value="1"/>
</dbReference>
<comment type="caution">
    <text evidence="18">The sequence shown here is derived from an EMBL/GenBank/DDBJ whole genome shotgun (WGS) entry which is preliminary data.</text>
</comment>
<feature type="transmembrane region" description="Helical" evidence="15">
    <location>
        <begin position="1022"/>
        <end position="1040"/>
    </location>
</feature>
<comment type="similarity">
    <text evidence="2 15">Belongs to the cation transport ATPase (P-type) (TC 3.A.3) family. Type IV subfamily.</text>
</comment>
<feature type="binding site" evidence="13">
    <location>
        <position position="430"/>
    </location>
    <ligand>
        <name>ATP</name>
        <dbReference type="ChEBI" id="CHEBI:30616"/>
    </ligand>
</feature>
<dbReference type="NCBIfam" id="TIGR01652">
    <property type="entry name" value="ATPase-Plipid"/>
    <property type="match status" value="1"/>
</dbReference>
<keyword evidence="3 15" id="KW-0812">Transmembrane</keyword>
<feature type="transmembrane region" description="Helical" evidence="15">
    <location>
        <begin position="931"/>
        <end position="951"/>
    </location>
</feature>
<keyword evidence="5 13" id="KW-0547">Nucleotide-binding</keyword>
<dbReference type="PRINTS" id="PR00119">
    <property type="entry name" value="CATATPASE"/>
</dbReference>
<dbReference type="InterPro" id="IPR023214">
    <property type="entry name" value="HAD_sf"/>
</dbReference>
<feature type="binding site" evidence="13">
    <location>
        <position position="432"/>
    </location>
    <ligand>
        <name>ATP</name>
        <dbReference type="ChEBI" id="CHEBI:30616"/>
    </ligand>
</feature>
<dbReference type="InterPro" id="IPR032630">
    <property type="entry name" value="P_typ_ATPase_c"/>
</dbReference>
<dbReference type="GO" id="GO:0140326">
    <property type="term" value="F:ATPase-coupled intramembrane lipid transporter activity"/>
    <property type="evidence" value="ECO:0007669"/>
    <property type="project" value="UniProtKB-EC"/>
</dbReference>
<dbReference type="SFLD" id="SFLDS00003">
    <property type="entry name" value="Haloacid_Dehalogenase"/>
    <property type="match status" value="1"/>
</dbReference>
<feature type="binding site" evidence="13">
    <location>
        <position position="714"/>
    </location>
    <ligand>
        <name>ATP</name>
        <dbReference type="ChEBI" id="CHEBI:30616"/>
    </ligand>
</feature>
<keyword evidence="4 14" id="KW-0479">Metal-binding</keyword>
<dbReference type="SFLD" id="SFLDF00027">
    <property type="entry name" value="p-type_atpase"/>
    <property type="match status" value="1"/>
</dbReference>
<dbReference type="GO" id="GO:0016887">
    <property type="term" value="F:ATP hydrolysis activity"/>
    <property type="evidence" value="ECO:0007669"/>
    <property type="project" value="InterPro"/>
</dbReference>
<comment type="catalytic activity">
    <reaction evidence="11 15">
        <text>ATP + H2O + phospholipidSide 1 = ADP + phosphate + phospholipidSide 2.</text>
        <dbReference type="EC" id="7.6.2.1"/>
    </reaction>
</comment>
<dbReference type="InterPro" id="IPR023298">
    <property type="entry name" value="ATPase_P-typ_TM_dom_sf"/>
</dbReference>
<keyword evidence="7 14" id="KW-0460">Magnesium</keyword>
<feature type="binding site" evidence="13">
    <location>
        <position position="431"/>
    </location>
    <ligand>
        <name>ATP</name>
        <dbReference type="ChEBI" id="CHEBI:30616"/>
    </ligand>
</feature>
<feature type="binding site" evidence="14">
    <location>
        <position position="432"/>
    </location>
    <ligand>
        <name>Mg(2+)</name>
        <dbReference type="ChEBI" id="CHEBI:18420"/>
    </ligand>
</feature>
<dbReference type="Proteomes" id="UP001179952">
    <property type="component" value="Unassembled WGS sequence"/>
</dbReference>
<feature type="binding site" evidence="13">
    <location>
        <position position="815"/>
    </location>
    <ligand>
        <name>ATP</name>
        <dbReference type="ChEBI" id="CHEBI:30616"/>
    </ligand>
</feature>
<evidence type="ECO:0000256" key="8">
    <source>
        <dbReference type="ARBA" id="ARBA00022967"/>
    </source>
</evidence>
<dbReference type="GO" id="GO:0005886">
    <property type="term" value="C:plasma membrane"/>
    <property type="evidence" value="ECO:0007669"/>
    <property type="project" value="TreeGrafter"/>
</dbReference>
<feature type="binding site" evidence="13">
    <location>
        <position position="821"/>
    </location>
    <ligand>
        <name>ATP</name>
        <dbReference type="ChEBI" id="CHEBI:30616"/>
    </ligand>
</feature>
<feature type="transmembrane region" description="Helical" evidence="15">
    <location>
        <begin position="310"/>
        <end position="333"/>
    </location>
</feature>
<evidence type="ECO:0000256" key="9">
    <source>
        <dbReference type="ARBA" id="ARBA00022989"/>
    </source>
</evidence>
<evidence type="ECO:0000313" key="19">
    <source>
        <dbReference type="Proteomes" id="UP001179952"/>
    </source>
</evidence>
<organism evidence="18 19">
    <name type="scientific">Acorus gramineus</name>
    <name type="common">Dwarf sweet flag</name>
    <dbReference type="NCBI Taxonomy" id="55184"/>
    <lineage>
        <taxon>Eukaryota</taxon>
        <taxon>Viridiplantae</taxon>
        <taxon>Streptophyta</taxon>
        <taxon>Embryophyta</taxon>
        <taxon>Tracheophyta</taxon>
        <taxon>Spermatophyta</taxon>
        <taxon>Magnoliopsida</taxon>
        <taxon>Liliopsida</taxon>
        <taxon>Acoraceae</taxon>
        <taxon>Acorus</taxon>
    </lineage>
</organism>
<dbReference type="SUPFAM" id="SSF81665">
    <property type="entry name" value="Calcium ATPase, transmembrane domain M"/>
    <property type="match status" value="1"/>
</dbReference>
<reference evidence="18" key="2">
    <citation type="submission" date="2023-06" db="EMBL/GenBank/DDBJ databases">
        <authorList>
            <person name="Ma L."/>
            <person name="Liu K.-W."/>
            <person name="Li Z."/>
            <person name="Hsiao Y.-Y."/>
            <person name="Qi Y."/>
            <person name="Fu T."/>
            <person name="Tang G."/>
            <person name="Zhang D."/>
            <person name="Sun W.-H."/>
            <person name="Liu D.-K."/>
            <person name="Li Y."/>
            <person name="Chen G.-Z."/>
            <person name="Liu X.-D."/>
            <person name="Liao X.-Y."/>
            <person name="Jiang Y.-T."/>
            <person name="Yu X."/>
            <person name="Hao Y."/>
            <person name="Huang J."/>
            <person name="Zhao X.-W."/>
            <person name="Ke S."/>
            <person name="Chen Y.-Y."/>
            <person name="Wu W.-L."/>
            <person name="Hsu J.-L."/>
            <person name="Lin Y.-F."/>
            <person name="Huang M.-D."/>
            <person name="Li C.-Y."/>
            <person name="Huang L."/>
            <person name="Wang Z.-W."/>
            <person name="Zhao X."/>
            <person name="Zhong W.-Y."/>
            <person name="Peng D.-H."/>
            <person name="Ahmad S."/>
            <person name="Lan S."/>
            <person name="Zhang J.-S."/>
            <person name="Tsai W.-C."/>
            <person name="Van De Peer Y."/>
            <person name="Liu Z.-J."/>
        </authorList>
    </citation>
    <scope>NUCLEOTIDE SEQUENCE</scope>
    <source>
        <strain evidence="18">SCP</strain>
        <tissue evidence="18">Leaves</tissue>
    </source>
</reference>
<dbReference type="InterPro" id="IPR001757">
    <property type="entry name" value="P_typ_ATPase"/>
</dbReference>
<feature type="binding site" evidence="13">
    <location>
        <position position="529"/>
    </location>
    <ligand>
        <name>ATP</name>
        <dbReference type="ChEBI" id="CHEBI:30616"/>
    </ligand>
</feature>
<dbReference type="EMBL" id="JAUJYN010000001">
    <property type="protein sequence ID" value="KAK1280654.1"/>
    <property type="molecule type" value="Genomic_DNA"/>
</dbReference>
<sequence>MSTTPRQPRKTKAKIRWSKLYSFSCWKPNVALVPSIQKFGGPGFTRIAFCNRPELHKKGEFRYPDNSISTTKYNIVTFIPRSLFEQFRRVANLYFLLAAILSLTSIAPFTPSGAIAPFVFVVGLSMLKEFVEDWHRFIQDLKVNSRKAKVHIGNGNFINKPWKALRVGDVVRVEKNQYFPSDLLLLSSSHDDGICYVETMNLDGETNLKMKRCLEATLALDSEFEFSNFEGTIRCEDPNPNLYTFIGNLEFKDQLYDLSPGQVLLRDSKLQNTEYIYGVVIFSGRDTKAIQNSTSSPSKRSRVEQKMDHVIYVLFLMLLLVSLASSIGSYVFIRFKTSDWWYIRPEIHENLFNTSKPLKSAALQLVRALILYGYLIPISLYVSIETVKFFQAMLINWDLKMYDEVACKSAEARTSNLNEELGQVEMILSDKTGTLTCNQMEFRKCSIAGMSYGGDVNEVDLAASKRMNVDFIKGFNFNDERLLDLSWMNNSNVFDTIMFFKVLALCHTGIPVEEDDLGKMKYEAESPEEVSFLVAAQEFGFKFCKRTQSTMVVKEIDPSSGLHVEREYRLLNLLEFCSSRKRMSVIVKDEDGQIFLLCKGADSIIFDRLASSGRAYEKETTQHLSDYAEDGFRTLALAYRRIKPAEYENWNSIFTRAKTTIGPEREELLKSASELIEKDLILLGVAAVEDKLQKGVPECIDKLAQAGIKIWLLTGDKKETAINIGFSCSLLRQDMKQFHLSISKDSESTNDEKIMKEELLLQIATAYLATTSEANSKKPFALVVDGKALEIALKSDMRRHFLRLAVNCASVICCRVSPKQKALITRLVKDYTGKITLAIGDGANDVGMIQAADIGVGISGMEGMQAVMASDFSLPQFRMLERLLIVHGHWCYKRITKMILYFVYKNIAFGMTLFYYELLTSFSGELLYDDWYMVLFNVILTSLPVISLGVLEQDVTAEVCLQFPALYQQGQRNNYFSWARILGWISNAVFASLAIFIFNIFALSPSTFRSSGELADLSHLGAMMYTCVIWTVNSQIALIINHFTWIHHLFIWGSIFSWYILLFIYGSLPPSISKTNFQLHKAMVSTPSYWMITFVTLVVSLLPYFIYGVVQRLFWPMDDQVIREMKHCRKDVTEAFMWAAEQKNSVRTTDIGFSARVEAKMRYWKEHLRQKRASMHGRFSKGSSPAS</sequence>
<reference evidence="18" key="1">
    <citation type="journal article" date="2023" name="Nat. Commun.">
        <title>Diploid and tetraploid genomes of Acorus and the evolution of monocots.</title>
        <authorList>
            <person name="Ma L."/>
            <person name="Liu K.W."/>
            <person name="Li Z."/>
            <person name="Hsiao Y.Y."/>
            <person name="Qi Y."/>
            <person name="Fu T."/>
            <person name="Tang G.D."/>
            <person name="Zhang D."/>
            <person name="Sun W.H."/>
            <person name="Liu D.K."/>
            <person name="Li Y."/>
            <person name="Chen G.Z."/>
            <person name="Liu X.D."/>
            <person name="Liao X.Y."/>
            <person name="Jiang Y.T."/>
            <person name="Yu X."/>
            <person name="Hao Y."/>
            <person name="Huang J."/>
            <person name="Zhao X.W."/>
            <person name="Ke S."/>
            <person name="Chen Y.Y."/>
            <person name="Wu W.L."/>
            <person name="Hsu J.L."/>
            <person name="Lin Y.F."/>
            <person name="Huang M.D."/>
            <person name="Li C.Y."/>
            <person name="Huang L."/>
            <person name="Wang Z.W."/>
            <person name="Zhao X."/>
            <person name="Zhong W.Y."/>
            <person name="Peng D.H."/>
            <person name="Ahmad S."/>
            <person name="Lan S."/>
            <person name="Zhang J.S."/>
            <person name="Tsai W.C."/>
            <person name="Van de Peer Y."/>
            <person name="Liu Z.J."/>
        </authorList>
    </citation>
    <scope>NUCLEOTIDE SEQUENCE</scope>
    <source>
        <strain evidence="18">SCP</strain>
    </source>
</reference>
<evidence type="ECO:0000256" key="13">
    <source>
        <dbReference type="PIRSR" id="PIRSR606539-2"/>
    </source>
</evidence>
<dbReference type="AlphaFoldDB" id="A0AAV9BXI0"/>
<dbReference type="Pfam" id="PF16212">
    <property type="entry name" value="PhoLip_ATPase_C"/>
    <property type="match status" value="1"/>
</dbReference>
<dbReference type="PANTHER" id="PTHR24092:SF157">
    <property type="entry name" value="PHOSPHOLIPID-TRANSPORTING ATPASE"/>
    <property type="match status" value="1"/>
</dbReference>
<dbReference type="Gene3D" id="2.70.150.10">
    <property type="entry name" value="Calcium-transporting ATPase, cytoplasmic transduction domain A"/>
    <property type="match status" value="1"/>
</dbReference>
<dbReference type="InterPro" id="IPR008250">
    <property type="entry name" value="ATPase_P-typ_transduc_dom_A_sf"/>
</dbReference>
<name>A0AAV9BXI0_ACOGR</name>
<dbReference type="EC" id="7.6.2.1" evidence="15"/>
<dbReference type="GO" id="GO:0000287">
    <property type="term" value="F:magnesium ion binding"/>
    <property type="evidence" value="ECO:0007669"/>
    <property type="project" value="UniProtKB-UniRule"/>
</dbReference>
<keyword evidence="6 13" id="KW-0067">ATP-binding</keyword>
<evidence type="ECO:0000259" key="17">
    <source>
        <dbReference type="Pfam" id="PF16212"/>
    </source>
</evidence>
<dbReference type="InterPro" id="IPR018303">
    <property type="entry name" value="ATPase_P-typ_P_site"/>
</dbReference>
<comment type="subcellular location">
    <subcellularLocation>
        <location evidence="1 15">Membrane</location>
        <topology evidence="1 15">Multi-pass membrane protein</topology>
    </subcellularLocation>
</comment>
<keyword evidence="10 15" id="KW-0472">Membrane</keyword>
<feature type="binding site" evidence="14">
    <location>
        <position position="430"/>
    </location>
    <ligand>
        <name>Mg(2+)</name>
        <dbReference type="ChEBI" id="CHEBI:18420"/>
    </ligand>
</feature>
<dbReference type="Pfam" id="PF13246">
    <property type="entry name" value="Cation_ATPase"/>
    <property type="match status" value="1"/>
</dbReference>
<dbReference type="Pfam" id="PF16209">
    <property type="entry name" value="PhoLip_ATPase_N"/>
    <property type="match status" value="1"/>
</dbReference>
<dbReference type="SUPFAM" id="SSF81660">
    <property type="entry name" value="Metal cation-transporting ATPase, ATP-binding domain N"/>
    <property type="match status" value="1"/>
</dbReference>
<dbReference type="NCBIfam" id="TIGR01494">
    <property type="entry name" value="ATPase_P-type"/>
    <property type="match status" value="1"/>
</dbReference>
<feature type="transmembrane region" description="Helical" evidence="15">
    <location>
        <begin position="90"/>
        <end position="108"/>
    </location>
</feature>
<evidence type="ECO:0000313" key="18">
    <source>
        <dbReference type="EMBL" id="KAK1280654.1"/>
    </source>
</evidence>
<dbReference type="InterPro" id="IPR006539">
    <property type="entry name" value="P-type_ATPase_IV"/>
</dbReference>
<dbReference type="SFLD" id="SFLDG00002">
    <property type="entry name" value="C1.7:_P-type_atpase_like"/>
    <property type="match status" value="1"/>
</dbReference>
<feature type="binding site" evidence="13">
    <location>
        <position position="633"/>
    </location>
    <ligand>
        <name>ATP</name>
        <dbReference type="ChEBI" id="CHEBI:30616"/>
    </ligand>
</feature>
<feature type="binding site" evidence="13">
    <location>
        <position position="576"/>
    </location>
    <ligand>
        <name>ATP</name>
        <dbReference type="ChEBI" id="CHEBI:30616"/>
    </ligand>
</feature>
<dbReference type="InterPro" id="IPR023299">
    <property type="entry name" value="ATPase_P-typ_cyto_dom_N"/>
</dbReference>
<feature type="binding site" evidence="14">
    <location>
        <position position="841"/>
    </location>
    <ligand>
        <name>Mg(2+)</name>
        <dbReference type="ChEBI" id="CHEBI:18420"/>
    </ligand>
</feature>
<proteinExistence type="inferred from homology"/>
<dbReference type="Gene3D" id="3.40.50.1000">
    <property type="entry name" value="HAD superfamily/HAD-like"/>
    <property type="match status" value="1"/>
</dbReference>
<feature type="transmembrane region" description="Helical" evidence="15">
    <location>
        <begin position="1088"/>
        <end position="1110"/>
    </location>
</feature>